<comment type="function">
    <text evidence="10">F(1)F(0) ATP synthase produces ATP from ADP in the presence of a proton or sodium gradient. F-type ATPases consist of two structural domains, F(1) containing the extramembraneous catalytic core and F(0) containing the membrane proton channel, linked together by a central stalk and a peripheral stalk. During catalysis, ATP synthesis in the catalytic domain of F(1) is coupled via a rotary mechanism of the central stalk subunits to proton translocation.</text>
</comment>
<dbReference type="GO" id="GO:0046933">
    <property type="term" value="F:proton-transporting ATP synthase activity, rotational mechanism"/>
    <property type="evidence" value="ECO:0007669"/>
    <property type="project" value="UniProtKB-UniRule"/>
</dbReference>
<evidence type="ECO:0000256" key="1">
    <source>
        <dbReference type="ARBA" id="ARBA00004370"/>
    </source>
</evidence>
<dbReference type="PRINTS" id="PR00125">
    <property type="entry name" value="ATPASEDELTA"/>
</dbReference>
<keyword evidence="3 10" id="KW-1003">Cell membrane</keyword>
<evidence type="ECO:0000256" key="8">
    <source>
        <dbReference type="ARBA" id="ARBA00023196"/>
    </source>
</evidence>
<evidence type="ECO:0000256" key="9">
    <source>
        <dbReference type="ARBA" id="ARBA00023310"/>
    </source>
</evidence>
<keyword evidence="6 10" id="KW-0406">Ion transport</keyword>
<comment type="caution">
    <text evidence="15">The sequence shown here is derived from an EMBL/GenBank/DDBJ whole genome shotgun (WGS) entry which is preliminary data.</text>
</comment>
<reference evidence="15 20" key="4">
    <citation type="journal article" date="2018" name="Nature">
        <title>A major lineage of non-tailed dsDNA viruses as unrecognized killers of marine bacteria.</title>
        <authorList>
            <person name="Kauffman K.M."/>
            <person name="Hussain F.A."/>
            <person name="Yang J."/>
            <person name="Arevalo P."/>
            <person name="Brown J.M."/>
            <person name="Chang W.K."/>
            <person name="VanInsberghe D."/>
            <person name="Elsherbini J."/>
            <person name="Sharma R.S."/>
            <person name="Cutler M.B."/>
            <person name="Kelly L."/>
            <person name="Polz M.F."/>
        </authorList>
    </citation>
    <scope>NUCLEOTIDE SEQUENCE</scope>
    <source>
        <strain evidence="15">10N.261.46.F8</strain>
        <strain evidence="14">10N.261.48.A1</strain>
        <strain evidence="13">10N.261.51.B8</strain>
        <strain evidence="12">10N.261.52.F7</strain>
        <strain evidence="11 20">10N.286.55.E1</strain>
    </source>
</reference>
<keyword evidence="20" id="KW-1185">Reference proteome</keyword>
<evidence type="ECO:0000256" key="4">
    <source>
        <dbReference type="ARBA" id="ARBA00022519"/>
    </source>
</evidence>
<dbReference type="PANTHER" id="PTHR11910">
    <property type="entry name" value="ATP SYNTHASE DELTA CHAIN"/>
    <property type="match status" value="1"/>
</dbReference>
<evidence type="ECO:0000313" key="12">
    <source>
        <dbReference type="EMBL" id="PMK43351.1"/>
    </source>
</evidence>
<evidence type="ECO:0000256" key="3">
    <source>
        <dbReference type="ARBA" id="ARBA00022475"/>
    </source>
</evidence>
<evidence type="ECO:0000313" key="17">
    <source>
        <dbReference type="Proteomes" id="UP000235406"/>
    </source>
</evidence>
<dbReference type="PROSITE" id="PS00389">
    <property type="entry name" value="ATPASE_DELTA"/>
    <property type="match status" value="1"/>
</dbReference>
<comment type="subcellular location">
    <subcellularLocation>
        <location evidence="10">Cell membrane</location>
        <topology evidence="10">Peripheral membrane protein</topology>
    </subcellularLocation>
    <subcellularLocation>
        <location evidence="1">Membrane</location>
    </subcellularLocation>
</comment>
<dbReference type="Proteomes" id="UP000235406">
    <property type="component" value="Unassembled WGS sequence"/>
</dbReference>
<dbReference type="Gene3D" id="1.10.520.20">
    <property type="entry name" value="N-terminal domain of the delta subunit of the F1F0-ATP synthase"/>
    <property type="match status" value="1"/>
</dbReference>
<organism evidence="15 17">
    <name type="scientific">Vibrio lentus</name>
    <dbReference type="NCBI Taxonomy" id="136468"/>
    <lineage>
        <taxon>Bacteria</taxon>
        <taxon>Pseudomonadati</taxon>
        <taxon>Pseudomonadota</taxon>
        <taxon>Gammaproteobacteria</taxon>
        <taxon>Vibrionales</taxon>
        <taxon>Vibrionaceae</taxon>
        <taxon>Vibrio</taxon>
    </lineage>
</organism>
<dbReference type="Proteomes" id="UP000235746">
    <property type="component" value="Unassembled WGS sequence"/>
</dbReference>
<dbReference type="GO" id="GO:0045259">
    <property type="term" value="C:proton-transporting ATP synthase complex"/>
    <property type="evidence" value="ECO:0007669"/>
    <property type="project" value="UniProtKB-KW"/>
</dbReference>
<dbReference type="HAMAP" id="MF_01416">
    <property type="entry name" value="ATP_synth_delta_bact"/>
    <property type="match status" value="1"/>
</dbReference>
<dbReference type="Pfam" id="PF00213">
    <property type="entry name" value="OSCP"/>
    <property type="match status" value="1"/>
</dbReference>
<dbReference type="NCBIfam" id="TIGR01145">
    <property type="entry name" value="ATP_synt_delta"/>
    <property type="match status" value="1"/>
</dbReference>
<dbReference type="Proteomes" id="UP000239763">
    <property type="component" value="Unassembled WGS sequence"/>
</dbReference>
<evidence type="ECO:0000313" key="18">
    <source>
        <dbReference type="Proteomes" id="UP000235554"/>
    </source>
</evidence>
<evidence type="ECO:0000313" key="14">
    <source>
        <dbReference type="EMBL" id="PMM54549.1"/>
    </source>
</evidence>
<keyword evidence="9 10" id="KW-0066">ATP synthesis</keyword>
<evidence type="ECO:0000256" key="6">
    <source>
        <dbReference type="ARBA" id="ARBA00023065"/>
    </source>
</evidence>
<dbReference type="Proteomes" id="UP000235554">
    <property type="component" value="Unassembled WGS sequence"/>
</dbReference>
<dbReference type="RefSeq" id="WP_009844933.1">
    <property type="nucleotide sequence ID" value="NZ_AP025500.1"/>
</dbReference>
<proteinExistence type="inferred from homology"/>
<dbReference type="InterPro" id="IPR020781">
    <property type="entry name" value="ATPase_OSCP/d_CS"/>
</dbReference>
<dbReference type="EMBL" id="MCYL01000024">
    <property type="protein sequence ID" value="PML55105.1"/>
    <property type="molecule type" value="Genomic_DNA"/>
</dbReference>
<evidence type="ECO:0000313" key="19">
    <source>
        <dbReference type="Proteomes" id="UP000235746"/>
    </source>
</evidence>
<dbReference type="EMBL" id="MCXM01000035">
    <property type="protein sequence ID" value="PMK43351.1"/>
    <property type="molecule type" value="Genomic_DNA"/>
</dbReference>
<dbReference type="EMBL" id="MCZJ01000046">
    <property type="protein sequence ID" value="PMM54549.1"/>
    <property type="molecule type" value="Genomic_DNA"/>
</dbReference>
<keyword evidence="7 10" id="KW-0472">Membrane</keyword>
<dbReference type="EMBL" id="MCSB01000046">
    <property type="protein sequence ID" value="PME24080.1"/>
    <property type="molecule type" value="Genomic_DNA"/>
</dbReference>
<dbReference type="InterPro" id="IPR026015">
    <property type="entry name" value="ATP_synth_OSCP/delta_N_sf"/>
</dbReference>
<evidence type="ECO:0000313" key="13">
    <source>
        <dbReference type="EMBL" id="PML55105.1"/>
    </source>
</evidence>
<evidence type="ECO:0000313" key="16">
    <source>
        <dbReference type="Proteomes" id="UP000235385"/>
    </source>
</evidence>
<evidence type="ECO:0000313" key="20">
    <source>
        <dbReference type="Proteomes" id="UP000239763"/>
    </source>
</evidence>
<keyword evidence="2 10" id="KW-0813">Transport</keyword>
<keyword evidence="8 10" id="KW-0139">CF(1)</keyword>
<gene>
    <name evidence="10" type="primary">atpH</name>
    <name evidence="15" type="ORF">BCT49_04625</name>
    <name evidence="14" type="ORF">BCT50_12780</name>
    <name evidence="13" type="ORF">BCT74_07195</name>
    <name evidence="12" type="ORF">BCT99_05840</name>
    <name evidence="11" type="ORF">BCV38_10670</name>
</gene>
<evidence type="ECO:0000256" key="10">
    <source>
        <dbReference type="HAMAP-Rule" id="MF_01416"/>
    </source>
</evidence>
<reference evidence="16 17" key="1">
    <citation type="submission" date="2016-07" db="EMBL/GenBank/DDBJ databases">
        <title>Nontailed viruses are major unrecognized killers of bacteria in the ocean.</title>
        <authorList>
            <person name="Kauffman K."/>
            <person name="Hussain F."/>
            <person name="Yang J."/>
            <person name="Arevalo P."/>
            <person name="Brown J."/>
            <person name="Cutler M."/>
            <person name="Kelly L."/>
            <person name="Polz M.F."/>
        </authorList>
    </citation>
    <scope>NUCLEOTIDE SEQUENCE [LARGE SCALE GENOMIC DNA]</scope>
    <source>
        <strain evidence="17">10N.261.46.F8</strain>
        <strain evidence="18">10N.261.48.A1</strain>
        <strain evidence="19">10N.261.51.B8</strain>
        <strain evidence="16">10N.261.52.F7</strain>
    </source>
</reference>
<dbReference type="EMBL" id="MCZK01000102">
    <property type="protein sequence ID" value="PMM71455.1"/>
    <property type="molecule type" value="Genomic_DNA"/>
</dbReference>
<comment type="function">
    <text evidence="10">This protein is part of the stalk that links CF(0) to CF(1). It either transmits conformational changes from CF(0) to CF(1) or is implicated in proton conduction.</text>
</comment>
<dbReference type="NCBIfam" id="NF004402">
    <property type="entry name" value="PRK05758.2-2"/>
    <property type="match status" value="1"/>
</dbReference>
<reference evidence="11" key="3">
    <citation type="submission" date="2016-07" db="EMBL/GenBank/DDBJ databases">
        <authorList>
            <person name="Kauffman K."/>
            <person name="Arevalo P."/>
            <person name="Polz M.F."/>
        </authorList>
    </citation>
    <scope>NUCLEOTIDE SEQUENCE</scope>
    <source>
        <strain evidence="14">10N.261.48.A1</strain>
        <strain evidence="12">10N.261.52.F7</strain>
        <strain evidence="11">10N.286.55.E1</strain>
    </source>
</reference>
<dbReference type="InterPro" id="IPR000711">
    <property type="entry name" value="ATPase_OSCP/dsu"/>
</dbReference>
<evidence type="ECO:0000313" key="11">
    <source>
        <dbReference type="EMBL" id="PME24080.1"/>
    </source>
</evidence>
<dbReference type="SUPFAM" id="SSF47928">
    <property type="entry name" value="N-terminal domain of the delta subunit of the F1F0-ATP synthase"/>
    <property type="match status" value="1"/>
</dbReference>
<dbReference type="GO" id="GO:0005886">
    <property type="term" value="C:plasma membrane"/>
    <property type="evidence" value="ECO:0007669"/>
    <property type="project" value="UniProtKB-SubCell"/>
</dbReference>
<accession>A0A0L1L9N9</accession>
<reference evidence="15" key="2">
    <citation type="submission" date="2016-07" db="EMBL/GenBank/DDBJ databases">
        <authorList>
            <person name="Wan K."/>
            <person name="Booth B."/>
            <person name="Spirohn K."/>
            <person name="Hao T."/>
            <person name="Hu Y."/>
            <person name="Calderwood M."/>
            <person name="Hill D."/>
            <person name="Mohr S."/>
            <person name="Vidal M."/>
            <person name="Celniker S."/>
            <person name="Perrimon N."/>
        </authorList>
    </citation>
    <scope>NUCLEOTIDE SEQUENCE</scope>
    <source>
        <strain evidence="15">10N.261.46.F8</strain>
        <strain evidence="13">10N.261.51.B8</strain>
    </source>
</reference>
<evidence type="ECO:0000256" key="7">
    <source>
        <dbReference type="ARBA" id="ARBA00023136"/>
    </source>
</evidence>
<comment type="similarity">
    <text evidence="10">Belongs to the ATPase delta chain family.</text>
</comment>
<keyword evidence="4" id="KW-0997">Cell inner membrane</keyword>
<dbReference type="AlphaFoldDB" id="A0A0L1L9N9"/>
<evidence type="ECO:0000256" key="2">
    <source>
        <dbReference type="ARBA" id="ARBA00022448"/>
    </source>
</evidence>
<keyword evidence="5 10" id="KW-0375">Hydrogen ion transport</keyword>
<protein>
    <recommendedName>
        <fullName evidence="10">ATP synthase subunit delta</fullName>
    </recommendedName>
    <alternativeName>
        <fullName evidence="10">ATP synthase F(1) sector subunit delta</fullName>
    </alternativeName>
    <alternativeName>
        <fullName evidence="10">F-type ATPase subunit delta</fullName>
        <shortName evidence="10">F-ATPase subunit delta</shortName>
    </alternativeName>
</protein>
<dbReference type="OrthoDB" id="9816221at2"/>
<sequence>MSDYTNIAHPYAKASFDFALGENKLQEWHSMLSILVTVAEEETIAKQISSAEGVHTQQSEELVNLIIHVCQGLVDDHVINLIKVLAENGRLAVIRDLFNLFSDLKDEHERVIPVTVTSSELLTQDQVTSLTAALEKKLERQVEMEQVIDDSLVGGIVIKAGETVIDGSLNTSINRLAHQLHAR</sequence>
<dbReference type="SMR" id="A0A0L1L9N9"/>
<evidence type="ECO:0000313" key="15">
    <source>
        <dbReference type="EMBL" id="PMM71455.1"/>
    </source>
</evidence>
<dbReference type="GeneID" id="77317774"/>
<name>A0A0L1L9N9_9VIBR</name>
<evidence type="ECO:0000256" key="5">
    <source>
        <dbReference type="ARBA" id="ARBA00022781"/>
    </source>
</evidence>